<protein>
    <submittedName>
        <fullName evidence="1">Uncharacterized protein</fullName>
    </submittedName>
</protein>
<gene>
    <name evidence="1" type="ORF">B0T14DRAFT_311499</name>
</gene>
<comment type="caution">
    <text evidence="1">The sequence shown here is derived from an EMBL/GenBank/DDBJ whole genome shotgun (WGS) entry which is preliminary data.</text>
</comment>
<keyword evidence="2" id="KW-1185">Reference proteome</keyword>
<organism evidence="1 2">
    <name type="scientific">Immersiella caudata</name>
    <dbReference type="NCBI Taxonomy" id="314043"/>
    <lineage>
        <taxon>Eukaryota</taxon>
        <taxon>Fungi</taxon>
        <taxon>Dikarya</taxon>
        <taxon>Ascomycota</taxon>
        <taxon>Pezizomycotina</taxon>
        <taxon>Sordariomycetes</taxon>
        <taxon>Sordariomycetidae</taxon>
        <taxon>Sordariales</taxon>
        <taxon>Lasiosphaeriaceae</taxon>
        <taxon>Immersiella</taxon>
    </lineage>
</organism>
<reference evidence="1" key="1">
    <citation type="submission" date="2023-06" db="EMBL/GenBank/DDBJ databases">
        <title>Genome-scale phylogeny and comparative genomics of the fungal order Sordariales.</title>
        <authorList>
            <consortium name="Lawrence Berkeley National Laboratory"/>
            <person name="Hensen N."/>
            <person name="Bonometti L."/>
            <person name="Westerberg I."/>
            <person name="Brannstrom I.O."/>
            <person name="Guillou S."/>
            <person name="Cros-Aarteil S."/>
            <person name="Calhoun S."/>
            <person name="Haridas S."/>
            <person name="Kuo A."/>
            <person name="Mondo S."/>
            <person name="Pangilinan J."/>
            <person name="Riley R."/>
            <person name="Labutti K."/>
            <person name="Andreopoulos B."/>
            <person name="Lipzen A."/>
            <person name="Chen C."/>
            <person name="Yanf M."/>
            <person name="Daum C."/>
            <person name="Ng V."/>
            <person name="Clum A."/>
            <person name="Steindorff A."/>
            <person name="Ohm R."/>
            <person name="Martin F."/>
            <person name="Silar P."/>
            <person name="Natvig D."/>
            <person name="Lalanne C."/>
            <person name="Gautier V."/>
            <person name="Ament-Velasquez S.L."/>
            <person name="Kruys A."/>
            <person name="Hutchinson M.I."/>
            <person name="Powell A.J."/>
            <person name="Barry K."/>
            <person name="Miller A.N."/>
            <person name="Grigoriev I.V."/>
            <person name="Debuchy R."/>
            <person name="Gladieux P."/>
            <person name="Thoren M.H."/>
            <person name="Johannesson H."/>
        </authorList>
    </citation>
    <scope>NUCLEOTIDE SEQUENCE</scope>
    <source>
        <strain evidence="1">CBS 606.72</strain>
    </source>
</reference>
<sequence>MEAWDQPHLYAVYWLTKDLDYLRLRHEPVDVEPVDVEPDAVRSRGRLREMKKAAKKKREDMKAHAWNQDDPDRSSFGYYSEPSFNNRLLFFSSTGHFGLSAGDAQVGDNIYLLEGAREFFILREGDIPDEHMVVGTAQVMLRANSNWAALDSKDYLKGLRGEPEWRDVVLV</sequence>
<proteinExistence type="predicted"/>
<accession>A0AA39WFT5</accession>
<dbReference type="AlphaFoldDB" id="A0AA39WFT5"/>
<evidence type="ECO:0000313" key="2">
    <source>
        <dbReference type="Proteomes" id="UP001175000"/>
    </source>
</evidence>
<dbReference type="EMBL" id="JAULSU010000006">
    <property type="protein sequence ID" value="KAK0614593.1"/>
    <property type="molecule type" value="Genomic_DNA"/>
</dbReference>
<dbReference type="Proteomes" id="UP001175000">
    <property type="component" value="Unassembled WGS sequence"/>
</dbReference>
<name>A0AA39WFT5_9PEZI</name>
<evidence type="ECO:0000313" key="1">
    <source>
        <dbReference type="EMBL" id="KAK0614593.1"/>
    </source>
</evidence>